<keyword evidence="1" id="KW-1133">Transmembrane helix</keyword>
<evidence type="ECO:0000313" key="3">
    <source>
        <dbReference type="Proteomes" id="UP000291483"/>
    </source>
</evidence>
<reference evidence="2 3" key="1">
    <citation type="submission" date="2019-02" db="EMBL/GenBank/DDBJ databases">
        <title>Sequencing the genomes of 1000 actinobacteria strains.</title>
        <authorList>
            <person name="Klenk H.-P."/>
        </authorList>
    </citation>
    <scope>NUCLEOTIDE SEQUENCE [LARGE SCALE GENOMIC DNA]</scope>
    <source>
        <strain evidence="2 3">DSM 18319</strain>
    </source>
</reference>
<sequence>MKRLWDIRITRWYTKLLYVLGALSINFAIGALLRGLGTPMLVASVLNSLVTIVSFLVGARLFRARGEPVPPRRAWWRMTARPRLSWVLGILFTYVVLSFALSPVLDPEGARPSQGVAVTIIDSIGFATLAYLYLNSAIRLRKLPALIREPKFQTPANLR</sequence>
<keyword evidence="1" id="KW-0472">Membrane</keyword>
<evidence type="ECO:0000256" key="1">
    <source>
        <dbReference type="SAM" id="Phobius"/>
    </source>
</evidence>
<dbReference type="OrthoDB" id="5122773at2"/>
<accession>A0A4Q8AJA1</accession>
<organism evidence="2 3">
    <name type="scientific">Microterricola gilva</name>
    <dbReference type="NCBI Taxonomy" id="393267"/>
    <lineage>
        <taxon>Bacteria</taxon>
        <taxon>Bacillati</taxon>
        <taxon>Actinomycetota</taxon>
        <taxon>Actinomycetes</taxon>
        <taxon>Micrococcales</taxon>
        <taxon>Microbacteriaceae</taxon>
        <taxon>Microterricola</taxon>
    </lineage>
</organism>
<comment type="caution">
    <text evidence="2">The sequence shown here is derived from an EMBL/GenBank/DDBJ whole genome shotgun (WGS) entry which is preliminary data.</text>
</comment>
<dbReference type="EMBL" id="SHLC01000001">
    <property type="protein sequence ID" value="RZU64438.1"/>
    <property type="molecule type" value="Genomic_DNA"/>
</dbReference>
<keyword evidence="3" id="KW-1185">Reference proteome</keyword>
<evidence type="ECO:0000313" key="2">
    <source>
        <dbReference type="EMBL" id="RZU64438.1"/>
    </source>
</evidence>
<name>A0A4Q8AJA1_9MICO</name>
<feature type="transmembrane region" description="Helical" evidence="1">
    <location>
        <begin position="12"/>
        <end position="33"/>
    </location>
</feature>
<dbReference type="AlphaFoldDB" id="A0A4Q8AJA1"/>
<dbReference type="Proteomes" id="UP000291483">
    <property type="component" value="Unassembled WGS sequence"/>
</dbReference>
<gene>
    <name evidence="2" type="ORF">EV379_0733</name>
</gene>
<feature type="transmembrane region" description="Helical" evidence="1">
    <location>
        <begin position="83"/>
        <end position="104"/>
    </location>
</feature>
<protein>
    <submittedName>
        <fullName evidence="2">Uncharacterized protein</fullName>
    </submittedName>
</protein>
<proteinExistence type="predicted"/>
<feature type="transmembrane region" description="Helical" evidence="1">
    <location>
        <begin position="39"/>
        <end position="62"/>
    </location>
</feature>
<feature type="transmembrane region" description="Helical" evidence="1">
    <location>
        <begin position="116"/>
        <end position="134"/>
    </location>
</feature>
<dbReference type="RefSeq" id="WP_130504940.1">
    <property type="nucleotide sequence ID" value="NZ_SHLC01000001.1"/>
</dbReference>
<keyword evidence="1" id="KW-0812">Transmembrane</keyword>